<dbReference type="GO" id="GO:0005886">
    <property type="term" value="C:plasma membrane"/>
    <property type="evidence" value="ECO:0007669"/>
    <property type="project" value="TreeGrafter"/>
</dbReference>
<reference evidence="3" key="1">
    <citation type="submission" date="2020-10" db="EMBL/GenBank/DDBJ databases">
        <authorList>
            <person name="Gilroy R."/>
        </authorList>
    </citation>
    <scope>NUCLEOTIDE SEQUENCE</scope>
    <source>
        <strain evidence="3">ChiSjej5B23-6657</strain>
    </source>
</reference>
<dbReference type="GO" id="GO:0008643">
    <property type="term" value="P:carbohydrate transport"/>
    <property type="evidence" value="ECO:0007669"/>
    <property type="project" value="InterPro"/>
</dbReference>
<evidence type="ECO:0000256" key="2">
    <source>
        <dbReference type="SAM" id="Phobius"/>
    </source>
</evidence>
<organism evidence="3 4">
    <name type="scientific">Candidatus Pullilachnospira gallistercoris</name>
    <dbReference type="NCBI Taxonomy" id="2840911"/>
    <lineage>
        <taxon>Bacteria</taxon>
        <taxon>Bacillati</taxon>
        <taxon>Bacillota</taxon>
        <taxon>Clostridia</taxon>
        <taxon>Lachnospirales</taxon>
        <taxon>Lachnospiraceae</taxon>
        <taxon>Lachnospiraceae incertae sedis</taxon>
        <taxon>Candidatus Pullilachnospira</taxon>
    </lineage>
</organism>
<dbReference type="InterPro" id="IPR039672">
    <property type="entry name" value="MFS_2"/>
</dbReference>
<feature type="transmembrane region" description="Helical" evidence="2">
    <location>
        <begin position="396"/>
        <end position="420"/>
    </location>
</feature>
<dbReference type="InterPro" id="IPR036259">
    <property type="entry name" value="MFS_trans_sf"/>
</dbReference>
<dbReference type="PANTHER" id="PTHR11328:SF24">
    <property type="entry name" value="MAJOR FACILITATOR SUPERFAMILY (MFS) PROFILE DOMAIN-CONTAINING PROTEIN"/>
    <property type="match status" value="1"/>
</dbReference>
<comment type="caution">
    <text evidence="3">The sequence shown here is derived from an EMBL/GenBank/DDBJ whole genome shotgun (WGS) entry which is preliminary data.</text>
</comment>
<accession>A0A9D1E761</accession>
<dbReference type="PANTHER" id="PTHR11328">
    <property type="entry name" value="MAJOR FACILITATOR SUPERFAMILY DOMAIN-CONTAINING PROTEIN"/>
    <property type="match status" value="1"/>
</dbReference>
<evidence type="ECO:0000313" key="4">
    <source>
        <dbReference type="Proteomes" id="UP000823912"/>
    </source>
</evidence>
<feature type="transmembrane region" description="Helical" evidence="2">
    <location>
        <begin position="167"/>
        <end position="191"/>
    </location>
</feature>
<proteinExistence type="predicted"/>
<dbReference type="SUPFAM" id="SSF103473">
    <property type="entry name" value="MFS general substrate transporter"/>
    <property type="match status" value="1"/>
</dbReference>
<feature type="transmembrane region" description="Helical" evidence="2">
    <location>
        <begin position="257"/>
        <end position="275"/>
    </location>
</feature>
<protein>
    <submittedName>
        <fullName evidence="3">MFS transporter</fullName>
    </submittedName>
</protein>
<keyword evidence="2" id="KW-1133">Transmembrane helix</keyword>
<sequence length="502" mass="55375">MPAKIEKIFAAGRLDTKIHSDSTTKKEKWLGYFLGPCLTAMVYSGVGGTYLTQFYTDVLGLSGVFLTLMPLLSKAVDVIMNLLIGRLIDHTRTRQGKARPWLLISGGLIAVAGCLLYAVPRASMAVQMAWIVVSYNLFFAFAYSIYNLSHALMVPLSTRDTKQRDTLAMFTSTGTSMIPGMLVTVIMPLLVPLLGVGAGAQGHWMAVMSVISILALPAVLMEYYFTKERVTEERQDQTEGETVSFARQMKACFFNRYWLLIMGMNVLTNLFNQLSNRSMVYYCNWVLGNSVDSGALNQIMVNVIGQAPLGFGVFLLWPLVRKFGKRRVTLAGYLIGAAGCLMVLLHPGNMGFVLGGLFVKSIGSLPTYVMTAMLAETLDYIEWKNDFRVDGFSASMMSILMTIAQGLGQSILLGGINLFGYIAPEAADQVIVQPEAVQTFFNWCFVGGGLISLLGGALAMIFFDVEKKMPKVLEDMEKRKQIRYNDSQEGEGKTFPEQADDQ</sequence>
<feature type="transmembrane region" description="Helical" evidence="2">
    <location>
        <begin position="328"/>
        <end position="346"/>
    </location>
</feature>
<dbReference type="Gene3D" id="1.20.1250.20">
    <property type="entry name" value="MFS general substrate transporter like domains"/>
    <property type="match status" value="2"/>
</dbReference>
<dbReference type="Pfam" id="PF13347">
    <property type="entry name" value="MFS_2"/>
    <property type="match status" value="1"/>
</dbReference>
<feature type="transmembrane region" description="Helical" evidence="2">
    <location>
        <begin position="295"/>
        <end position="316"/>
    </location>
</feature>
<dbReference type="EMBL" id="DVHM01000005">
    <property type="protein sequence ID" value="HIR69684.1"/>
    <property type="molecule type" value="Genomic_DNA"/>
</dbReference>
<keyword evidence="2" id="KW-0812">Transmembrane</keyword>
<feature type="transmembrane region" description="Helical" evidence="2">
    <location>
        <begin position="63"/>
        <end position="88"/>
    </location>
</feature>
<reference evidence="3" key="2">
    <citation type="journal article" date="2021" name="PeerJ">
        <title>Extensive microbial diversity within the chicken gut microbiome revealed by metagenomics and culture.</title>
        <authorList>
            <person name="Gilroy R."/>
            <person name="Ravi A."/>
            <person name="Getino M."/>
            <person name="Pursley I."/>
            <person name="Horton D.L."/>
            <person name="Alikhan N.F."/>
            <person name="Baker D."/>
            <person name="Gharbi K."/>
            <person name="Hall N."/>
            <person name="Watson M."/>
            <person name="Adriaenssens E.M."/>
            <person name="Foster-Nyarko E."/>
            <person name="Jarju S."/>
            <person name="Secka A."/>
            <person name="Antonio M."/>
            <person name="Oren A."/>
            <person name="Chaudhuri R.R."/>
            <person name="La Ragione R."/>
            <person name="Hildebrand F."/>
            <person name="Pallen M.J."/>
        </authorList>
    </citation>
    <scope>NUCLEOTIDE SEQUENCE</scope>
    <source>
        <strain evidence="3">ChiSjej5B23-6657</strain>
    </source>
</reference>
<keyword evidence="2" id="KW-0472">Membrane</keyword>
<dbReference type="GO" id="GO:0015293">
    <property type="term" value="F:symporter activity"/>
    <property type="evidence" value="ECO:0007669"/>
    <property type="project" value="InterPro"/>
</dbReference>
<feature type="transmembrane region" description="Helical" evidence="2">
    <location>
        <begin position="100"/>
        <end position="119"/>
    </location>
</feature>
<feature type="transmembrane region" description="Helical" evidence="2">
    <location>
        <begin position="29"/>
        <end position="51"/>
    </location>
</feature>
<evidence type="ECO:0000256" key="1">
    <source>
        <dbReference type="SAM" id="MobiDB-lite"/>
    </source>
</evidence>
<feature type="transmembrane region" description="Helical" evidence="2">
    <location>
        <begin position="125"/>
        <end position="146"/>
    </location>
</feature>
<dbReference type="CDD" id="cd17332">
    <property type="entry name" value="MFS_MelB_like"/>
    <property type="match status" value="1"/>
</dbReference>
<feature type="transmembrane region" description="Helical" evidence="2">
    <location>
        <begin position="203"/>
        <end position="225"/>
    </location>
</feature>
<feature type="region of interest" description="Disordered" evidence="1">
    <location>
        <begin position="483"/>
        <end position="502"/>
    </location>
</feature>
<dbReference type="Proteomes" id="UP000823912">
    <property type="component" value="Unassembled WGS sequence"/>
</dbReference>
<evidence type="ECO:0000313" key="3">
    <source>
        <dbReference type="EMBL" id="HIR69684.1"/>
    </source>
</evidence>
<dbReference type="AlphaFoldDB" id="A0A9D1E761"/>
<feature type="transmembrane region" description="Helical" evidence="2">
    <location>
        <begin position="440"/>
        <end position="463"/>
    </location>
</feature>
<gene>
    <name evidence="3" type="ORF">IAA55_00190</name>
</gene>
<name>A0A9D1E761_9FIRM</name>